<dbReference type="PANTHER" id="PTHR33371">
    <property type="entry name" value="INTERMEMBRANE PHOSPHOLIPID TRANSPORT SYSTEM BINDING PROTEIN MLAD-RELATED"/>
    <property type="match status" value="1"/>
</dbReference>
<name>A0A857LT35_9ACTN</name>
<evidence type="ECO:0000259" key="1">
    <source>
        <dbReference type="Pfam" id="PF02470"/>
    </source>
</evidence>
<organism evidence="3">
    <name type="scientific">Gordonia amarae</name>
    <dbReference type="NCBI Taxonomy" id="36821"/>
    <lineage>
        <taxon>Bacteria</taxon>
        <taxon>Bacillati</taxon>
        <taxon>Actinomycetota</taxon>
        <taxon>Actinomycetes</taxon>
        <taxon>Mycobacteriales</taxon>
        <taxon>Gordoniaceae</taxon>
        <taxon>Gordonia</taxon>
    </lineage>
</organism>
<dbReference type="AlphaFoldDB" id="A0A857LT35"/>
<dbReference type="InterPro" id="IPR003399">
    <property type="entry name" value="Mce/MlaD"/>
</dbReference>
<evidence type="ECO:0000313" key="3">
    <source>
        <dbReference type="EMBL" id="QHN41190.1"/>
    </source>
</evidence>
<accession>A0A857LT35</accession>
<protein>
    <submittedName>
        <fullName evidence="3">MCE family protein</fullName>
    </submittedName>
</protein>
<dbReference type="InterPro" id="IPR005693">
    <property type="entry name" value="Mce"/>
</dbReference>
<proteinExistence type="predicted"/>
<dbReference type="InterPro" id="IPR052336">
    <property type="entry name" value="MlaD_Phospholipid_Transporter"/>
</dbReference>
<dbReference type="PANTHER" id="PTHR33371:SF19">
    <property type="entry name" value="MCE-FAMILY PROTEIN MCE4A"/>
    <property type="match status" value="1"/>
</dbReference>
<feature type="domain" description="Mammalian cell entry C-terminal" evidence="2">
    <location>
        <begin position="125"/>
        <end position="349"/>
    </location>
</feature>
<reference evidence="3" key="1">
    <citation type="journal article" date="2021" name="Nat. Microbiol.">
        <title>Cocultivation of an ultrasmall environmental parasitic bacterium with lytic ability against bacteria associated with wastewater foams.</title>
        <authorList>
            <person name="Batinovic S."/>
            <person name="Rose J.J.A."/>
            <person name="Ratcliffe J."/>
            <person name="Seviour R.J."/>
            <person name="Petrovski S."/>
        </authorList>
    </citation>
    <scope>NUCLEOTIDE SEQUENCE</scope>
    <source>
        <strain evidence="3">CON44</strain>
    </source>
</reference>
<dbReference type="GO" id="GO:0051701">
    <property type="term" value="P:biological process involved in interaction with host"/>
    <property type="evidence" value="ECO:0007669"/>
    <property type="project" value="TreeGrafter"/>
</dbReference>
<dbReference type="GO" id="GO:0005576">
    <property type="term" value="C:extracellular region"/>
    <property type="evidence" value="ECO:0007669"/>
    <property type="project" value="TreeGrafter"/>
</dbReference>
<sequence length="403" mass="42827">MSFGSEFSGGAKKAAAAALVFFVVAVVVLAIMQFQAAFTRTIPVTVVADRAGLVMNPEAKVQLRGVRVGRVASIDEDPGRGKVTLKLDIERDQVKYIPANVGAMIRSNTVFGAKSVELQTPDDPSPQKISSGAVITGDRVAVELNTVYQRLVGVLAELEPVKLNVVLGTLSKALEGNGNKLGEGLSGLSRLLGTMTSRGRAETLRNDISSAGRVIDTYADAAPDLVRTVDNLTNLGNTLRDKQSDLDSLLVNLTGMADAGNQTLAPKKDTLITTLSDFTQTATLFGGLAPGVRCFFEPIARVALGTGMQPGGVFGTDTGFFKFNATLRPNKDSYRYPDDLPKVGAEGGPTCMAGLSNVNQRTPAPFYVADTSDRPYQPRTSPQVNPKRLFQLMFGEYPGPGPK</sequence>
<gene>
    <name evidence="3" type="ORF">GII30_20275</name>
</gene>
<dbReference type="Pfam" id="PF11887">
    <property type="entry name" value="Mce4_CUP1"/>
    <property type="match status" value="1"/>
</dbReference>
<feature type="domain" description="Mce/MlaD" evidence="1">
    <location>
        <begin position="41"/>
        <end position="120"/>
    </location>
</feature>
<evidence type="ECO:0000259" key="2">
    <source>
        <dbReference type="Pfam" id="PF11887"/>
    </source>
</evidence>
<dbReference type="Pfam" id="PF02470">
    <property type="entry name" value="MlaD"/>
    <property type="match status" value="1"/>
</dbReference>
<dbReference type="EMBL" id="CP045810">
    <property type="protein sequence ID" value="QHN41190.1"/>
    <property type="molecule type" value="Genomic_DNA"/>
</dbReference>
<dbReference type="NCBIfam" id="TIGR00996">
    <property type="entry name" value="Mtu_fam_mce"/>
    <property type="match status" value="1"/>
</dbReference>
<dbReference type="RefSeq" id="WP_005190064.1">
    <property type="nucleotide sequence ID" value="NZ_CP045804.1"/>
</dbReference>
<dbReference type="InterPro" id="IPR024516">
    <property type="entry name" value="Mce_C"/>
</dbReference>